<organism evidence="1 2">
    <name type="scientific">Agromyces marinus</name>
    <dbReference type="NCBI Taxonomy" id="1389020"/>
    <lineage>
        <taxon>Bacteria</taxon>
        <taxon>Bacillati</taxon>
        <taxon>Actinomycetota</taxon>
        <taxon>Actinomycetes</taxon>
        <taxon>Micrococcales</taxon>
        <taxon>Microbacteriaceae</taxon>
        <taxon>Agromyces</taxon>
    </lineage>
</organism>
<dbReference type="Proteomes" id="UP001321477">
    <property type="component" value="Chromosome"/>
</dbReference>
<name>A0ABN6YFP5_9MICO</name>
<proteinExistence type="predicted"/>
<protein>
    <submittedName>
        <fullName evidence="1">Uncharacterized protein</fullName>
    </submittedName>
</protein>
<dbReference type="EMBL" id="AP027734">
    <property type="protein sequence ID" value="BDZ54755.1"/>
    <property type="molecule type" value="Genomic_DNA"/>
</dbReference>
<reference evidence="2" key="1">
    <citation type="journal article" date="2019" name="Int. J. Syst. Evol. Microbiol.">
        <title>The Global Catalogue of Microorganisms (GCM) 10K type strain sequencing project: providing services to taxonomists for standard genome sequencing and annotation.</title>
        <authorList>
            <consortium name="The Broad Institute Genomics Platform"/>
            <consortium name="The Broad Institute Genome Sequencing Center for Infectious Disease"/>
            <person name="Wu L."/>
            <person name="Ma J."/>
        </authorList>
    </citation>
    <scope>NUCLEOTIDE SEQUENCE [LARGE SCALE GENOMIC DNA]</scope>
    <source>
        <strain evidence="2">NBRC 109019</strain>
    </source>
</reference>
<gene>
    <name evidence="1" type="ORF">GCM10025870_18280</name>
</gene>
<evidence type="ECO:0000313" key="1">
    <source>
        <dbReference type="EMBL" id="BDZ54755.1"/>
    </source>
</evidence>
<keyword evidence="2" id="KW-1185">Reference proteome</keyword>
<accession>A0ABN6YFP5</accession>
<sequence length="80" mass="8786">MKDITVNTTLTIQRSSAQHAAAGAGERLARRLGLALLTWSSAAEARRSRVDLARAAELRRDANLLREENFATLARLARTL</sequence>
<evidence type="ECO:0000313" key="2">
    <source>
        <dbReference type="Proteomes" id="UP001321477"/>
    </source>
</evidence>